<evidence type="ECO:0000313" key="2">
    <source>
        <dbReference type="Proteomes" id="UP000198339"/>
    </source>
</evidence>
<organism evidence="1 2">
    <name type="scientific">Sphingopyxis indica</name>
    <dbReference type="NCBI Taxonomy" id="436663"/>
    <lineage>
        <taxon>Bacteria</taxon>
        <taxon>Pseudomonadati</taxon>
        <taxon>Pseudomonadota</taxon>
        <taxon>Alphaproteobacteria</taxon>
        <taxon>Sphingomonadales</taxon>
        <taxon>Sphingomonadaceae</taxon>
        <taxon>Sphingopyxis</taxon>
    </lineage>
</organism>
<keyword evidence="2" id="KW-1185">Reference proteome</keyword>
<dbReference type="Proteomes" id="UP000198339">
    <property type="component" value="Unassembled WGS sequence"/>
</dbReference>
<dbReference type="EMBL" id="FZPA01000021">
    <property type="protein sequence ID" value="SNT27620.1"/>
    <property type="molecule type" value="Genomic_DNA"/>
</dbReference>
<protein>
    <submittedName>
        <fullName evidence="1">Uncharacterized protein</fullName>
    </submittedName>
</protein>
<name>A0A239LBF0_9SPHN</name>
<dbReference type="AlphaFoldDB" id="A0A239LBF0"/>
<gene>
    <name evidence="1" type="ORF">SAMN06295955_12131</name>
</gene>
<sequence length="107" mass="12031">MNADPKLTFFTVRLHPGRLDRTVENAHGVMDLIDETASGFGQADAARVAVEEDDAKVCLQRLDPGADARLAGAEGQRRTMEAEIFRDGERLHQSDHRDTVTWQRRMI</sequence>
<reference evidence="1 2" key="1">
    <citation type="submission" date="2017-06" db="EMBL/GenBank/DDBJ databases">
        <authorList>
            <person name="Kim H.J."/>
            <person name="Triplett B.A."/>
        </authorList>
    </citation>
    <scope>NUCLEOTIDE SEQUENCE [LARGE SCALE GENOMIC DNA]</scope>
    <source>
        <strain evidence="1 2">DS15</strain>
    </source>
</reference>
<evidence type="ECO:0000313" key="1">
    <source>
        <dbReference type="EMBL" id="SNT27620.1"/>
    </source>
</evidence>
<accession>A0A239LBF0</accession>
<proteinExistence type="predicted"/>